<organism evidence="2 3">
    <name type="scientific">Chaetomium strumarium</name>
    <dbReference type="NCBI Taxonomy" id="1170767"/>
    <lineage>
        <taxon>Eukaryota</taxon>
        <taxon>Fungi</taxon>
        <taxon>Dikarya</taxon>
        <taxon>Ascomycota</taxon>
        <taxon>Pezizomycotina</taxon>
        <taxon>Sordariomycetes</taxon>
        <taxon>Sordariomycetidae</taxon>
        <taxon>Sordariales</taxon>
        <taxon>Chaetomiaceae</taxon>
        <taxon>Chaetomium</taxon>
    </lineage>
</organism>
<feature type="chain" id="PRO_5042600865" description="Secreted protein" evidence="1">
    <location>
        <begin position="18"/>
        <end position="74"/>
    </location>
</feature>
<gene>
    <name evidence="2" type="ORF">B0T15DRAFT_532413</name>
</gene>
<proteinExistence type="predicted"/>
<keyword evidence="3" id="KW-1185">Reference proteome</keyword>
<dbReference type="GeneID" id="87888138"/>
<dbReference type="Proteomes" id="UP001273166">
    <property type="component" value="Unassembled WGS sequence"/>
</dbReference>
<reference evidence="2" key="2">
    <citation type="submission" date="2023-06" db="EMBL/GenBank/DDBJ databases">
        <authorList>
            <consortium name="Lawrence Berkeley National Laboratory"/>
            <person name="Mondo S.J."/>
            <person name="Hensen N."/>
            <person name="Bonometti L."/>
            <person name="Westerberg I."/>
            <person name="Brannstrom I.O."/>
            <person name="Guillou S."/>
            <person name="Cros-Aarteil S."/>
            <person name="Calhoun S."/>
            <person name="Haridas S."/>
            <person name="Kuo A."/>
            <person name="Pangilinan J."/>
            <person name="Riley R."/>
            <person name="Labutti K."/>
            <person name="Andreopoulos B."/>
            <person name="Lipzen A."/>
            <person name="Chen C."/>
            <person name="Yanf M."/>
            <person name="Daum C."/>
            <person name="Ng V."/>
            <person name="Clum A."/>
            <person name="Steindorff A."/>
            <person name="Ohm R."/>
            <person name="Martin F."/>
            <person name="Silar P."/>
            <person name="Natvig D."/>
            <person name="Lalanne C."/>
            <person name="Gautier V."/>
            <person name="Ament-Velasquez S.L."/>
            <person name="Kruys A."/>
            <person name="Hutchinson M.I."/>
            <person name="Powell A.J."/>
            <person name="Barry K."/>
            <person name="Miller A.N."/>
            <person name="Grigoriev I.V."/>
            <person name="Debuchy R."/>
            <person name="Gladieux P."/>
            <person name="Thoren M.H."/>
            <person name="Johannesson H."/>
        </authorList>
    </citation>
    <scope>NUCLEOTIDE SEQUENCE</scope>
    <source>
        <strain evidence="2">CBS 333.67</strain>
    </source>
</reference>
<feature type="signal peptide" evidence="1">
    <location>
        <begin position="1"/>
        <end position="17"/>
    </location>
</feature>
<evidence type="ECO:0008006" key="4">
    <source>
        <dbReference type="Google" id="ProtNLM"/>
    </source>
</evidence>
<protein>
    <recommendedName>
        <fullName evidence="4">Secreted protein</fullName>
    </recommendedName>
</protein>
<comment type="caution">
    <text evidence="2">The sequence shown here is derived from an EMBL/GenBank/DDBJ whole genome shotgun (WGS) entry which is preliminary data.</text>
</comment>
<dbReference type="EMBL" id="JAUDZG010000004">
    <property type="protein sequence ID" value="KAK3305474.1"/>
    <property type="molecule type" value="Genomic_DNA"/>
</dbReference>
<dbReference type="AlphaFoldDB" id="A0AAJ0GSV9"/>
<sequence length="74" mass="7891">MFLAFRLSTMWVGTGRASLLPPCLSLILQVAISFTSTSEVRSGARVRGCEGEVCGGAWSRGKGHPRLGISIPTR</sequence>
<reference evidence="2" key="1">
    <citation type="journal article" date="2023" name="Mol. Phylogenet. Evol.">
        <title>Genome-scale phylogeny and comparative genomics of the fungal order Sordariales.</title>
        <authorList>
            <person name="Hensen N."/>
            <person name="Bonometti L."/>
            <person name="Westerberg I."/>
            <person name="Brannstrom I.O."/>
            <person name="Guillou S."/>
            <person name="Cros-Aarteil S."/>
            <person name="Calhoun S."/>
            <person name="Haridas S."/>
            <person name="Kuo A."/>
            <person name="Mondo S."/>
            <person name="Pangilinan J."/>
            <person name="Riley R."/>
            <person name="LaButti K."/>
            <person name="Andreopoulos B."/>
            <person name="Lipzen A."/>
            <person name="Chen C."/>
            <person name="Yan M."/>
            <person name="Daum C."/>
            <person name="Ng V."/>
            <person name="Clum A."/>
            <person name="Steindorff A."/>
            <person name="Ohm R.A."/>
            <person name="Martin F."/>
            <person name="Silar P."/>
            <person name="Natvig D.O."/>
            <person name="Lalanne C."/>
            <person name="Gautier V."/>
            <person name="Ament-Velasquez S.L."/>
            <person name="Kruys A."/>
            <person name="Hutchinson M.I."/>
            <person name="Powell A.J."/>
            <person name="Barry K."/>
            <person name="Miller A.N."/>
            <person name="Grigoriev I.V."/>
            <person name="Debuchy R."/>
            <person name="Gladieux P."/>
            <person name="Hiltunen Thoren M."/>
            <person name="Johannesson H."/>
        </authorList>
    </citation>
    <scope>NUCLEOTIDE SEQUENCE</scope>
    <source>
        <strain evidence="2">CBS 333.67</strain>
    </source>
</reference>
<name>A0AAJ0GSV9_9PEZI</name>
<accession>A0AAJ0GSV9</accession>
<evidence type="ECO:0000256" key="1">
    <source>
        <dbReference type="SAM" id="SignalP"/>
    </source>
</evidence>
<evidence type="ECO:0000313" key="3">
    <source>
        <dbReference type="Proteomes" id="UP001273166"/>
    </source>
</evidence>
<keyword evidence="1" id="KW-0732">Signal</keyword>
<dbReference type="RefSeq" id="XP_062721254.1">
    <property type="nucleotide sequence ID" value="XM_062869309.1"/>
</dbReference>
<evidence type="ECO:0000313" key="2">
    <source>
        <dbReference type="EMBL" id="KAK3305474.1"/>
    </source>
</evidence>